<dbReference type="PANTHER" id="PTHR42949:SF3">
    <property type="entry name" value="ANAEROBIC GLYCEROL-3-PHOSPHATE DEHYDROGENASE SUBUNIT B"/>
    <property type="match status" value="1"/>
</dbReference>
<dbReference type="InterPro" id="IPR041854">
    <property type="entry name" value="BFD-like_2Fe2S-bd_dom_sf"/>
</dbReference>
<dbReference type="InterPro" id="IPR036188">
    <property type="entry name" value="FAD/NAD-bd_sf"/>
</dbReference>
<dbReference type="Proteomes" id="UP000060787">
    <property type="component" value="Chromosome"/>
</dbReference>
<feature type="domain" description="FAD/NAD(P)-binding" evidence="2">
    <location>
        <begin position="2"/>
        <end position="294"/>
    </location>
</feature>
<evidence type="ECO:0000313" key="4">
    <source>
        <dbReference type="Proteomes" id="UP000060787"/>
    </source>
</evidence>
<evidence type="ECO:0000313" key="3">
    <source>
        <dbReference type="EMBL" id="ALN78897.1"/>
    </source>
</evidence>
<evidence type="ECO:0000259" key="2">
    <source>
        <dbReference type="Pfam" id="PF07992"/>
    </source>
</evidence>
<dbReference type="InterPro" id="IPR023753">
    <property type="entry name" value="FAD/NAD-binding_dom"/>
</dbReference>
<organism evidence="3 4">
    <name type="scientific">Lysobacter antibioticus</name>
    <dbReference type="NCBI Taxonomy" id="84531"/>
    <lineage>
        <taxon>Bacteria</taxon>
        <taxon>Pseudomonadati</taxon>
        <taxon>Pseudomonadota</taxon>
        <taxon>Gammaproteobacteria</taxon>
        <taxon>Lysobacterales</taxon>
        <taxon>Lysobacteraceae</taxon>
        <taxon>Lysobacter</taxon>
    </lineage>
</organism>
<dbReference type="PIRSF" id="PIRSF037495">
    <property type="entry name" value="Opine_OX_OoxA/HcnB"/>
    <property type="match status" value="1"/>
</dbReference>
<keyword evidence="1" id="KW-0560">Oxidoreductase</keyword>
<dbReference type="STRING" id="84531.LA76x_0736"/>
<dbReference type="InterPro" id="IPR017224">
    <property type="entry name" value="Opine_Oxase_asu/HCN_bsu"/>
</dbReference>
<proteinExistence type="predicted"/>
<dbReference type="GO" id="GO:0016491">
    <property type="term" value="F:oxidoreductase activity"/>
    <property type="evidence" value="ECO:0007669"/>
    <property type="project" value="UniProtKB-KW"/>
</dbReference>
<dbReference type="KEGG" id="lab:LA76x_0736"/>
<dbReference type="PRINTS" id="PR00368">
    <property type="entry name" value="FADPNR"/>
</dbReference>
<keyword evidence="4" id="KW-1185">Reference proteome</keyword>
<dbReference type="AlphaFoldDB" id="A0A0S2F602"/>
<reference evidence="3 4" key="1">
    <citation type="journal article" date="2015" name="BMC Genomics">
        <title>Comparative genomics and metabolic profiling of the genus Lysobacter.</title>
        <authorList>
            <person name="de Bruijn I."/>
            <person name="Cheng X."/>
            <person name="de Jager V."/>
            <person name="Exposito R.G."/>
            <person name="Watrous J."/>
            <person name="Patel N."/>
            <person name="Postma J."/>
            <person name="Dorrestein P.C."/>
            <person name="Kobayashi D."/>
            <person name="Raaijmakers J.M."/>
        </authorList>
    </citation>
    <scope>NUCLEOTIDE SEQUENCE [LARGE SCALE GENOMIC DNA]</scope>
    <source>
        <strain evidence="3 4">76</strain>
    </source>
</reference>
<protein>
    <submittedName>
        <fullName evidence="3">FAD binding domain protein</fullName>
    </submittedName>
</protein>
<gene>
    <name evidence="3" type="ORF">LA76x_0736</name>
</gene>
<dbReference type="Gene3D" id="1.10.10.1100">
    <property type="entry name" value="BFD-like [2Fe-2S]-binding domain"/>
    <property type="match status" value="1"/>
</dbReference>
<dbReference type="PATRIC" id="fig|84531.8.peg.765"/>
<dbReference type="PRINTS" id="PR00411">
    <property type="entry name" value="PNDRDTASEI"/>
</dbReference>
<dbReference type="PANTHER" id="PTHR42949">
    <property type="entry name" value="ANAEROBIC GLYCEROL-3-PHOSPHATE DEHYDROGENASE SUBUNIT B"/>
    <property type="match status" value="1"/>
</dbReference>
<evidence type="ECO:0000256" key="1">
    <source>
        <dbReference type="ARBA" id="ARBA00023002"/>
    </source>
</evidence>
<dbReference type="EMBL" id="CP011129">
    <property type="protein sequence ID" value="ALN78897.1"/>
    <property type="molecule type" value="Genomic_DNA"/>
</dbReference>
<dbReference type="SUPFAM" id="SSF51905">
    <property type="entry name" value="FAD/NAD(P)-binding domain"/>
    <property type="match status" value="1"/>
</dbReference>
<sequence length="438" mass="46058">MLVIGAGPAGLAAARAAASHGVNVVLVDLQANPGGQIWRHDVRKSAPAAARLAVAEMRARSNLHWLPQAQVVATAPGRVLIEEAGLVREIEYGALVLATGARELLLPFPGWTLPGVSGAGALQALTKQGWPIAGKRVLLAGSGPLLLASAATLRRHGAQVLAICEQAPDAALMAFASQLWRWPGKLLQAAALRTRLAGVAYRRASWVRAAHGDERVREVEIESARGIERIACDQVAVGYGLVPNTELAAQLGCALELDGRHPRVRVDERLMTSVDGVYAAGEACGIGGVDVARVEGAMAGHAAAGADDAARALHPRRRHARAFADLLPRYFDLRDDVRKLAEPTTLVCRCEDVALAQLQGYSDARAAKLATRCGMGSCQGRICGTALTELGLLVPATRAHAARPPVFPTRLASLAAAGSYLDRSCSERTFLTESKGSV</sequence>
<name>A0A0S2F602_LYSAN</name>
<dbReference type="eggNOG" id="COG0446">
    <property type="taxonomic scope" value="Bacteria"/>
</dbReference>
<dbReference type="InterPro" id="IPR051691">
    <property type="entry name" value="Metab_Enz_Cyan_OpOx_G3PDH"/>
</dbReference>
<dbReference type="Gene3D" id="3.50.50.60">
    <property type="entry name" value="FAD/NAD(P)-binding domain"/>
    <property type="match status" value="2"/>
</dbReference>
<accession>A0A0S2F602</accession>
<dbReference type="Pfam" id="PF07992">
    <property type="entry name" value="Pyr_redox_2"/>
    <property type="match status" value="1"/>
</dbReference>